<dbReference type="Gene3D" id="1.10.510.10">
    <property type="entry name" value="Transferase(Phosphotransferase) domain 1"/>
    <property type="match status" value="1"/>
</dbReference>
<evidence type="ECO:0000313" key="3">
    <source>
        <dbReference type="Proteomes" id="UP000828390"/>
    </source>
</evidence>
<dbReference type="InterPro" id="IPR011009">
    <property type="entry name" value="Kinase-like_dom_sf"/>
</dbReference>
<dbReference type="Proteomes" id="UP000828390">
    <property type="component" value="Unassembled WGS sequence"/>
</dbReference>
<comment type="caution">
    <text evidence="2">The sequence shown here is derived from an EMBL/GenBank/DDBJ whole genome shotgun (WGS) entry which is preliminary data.</text>
</comment>
<protein>
    <recommendedName>
        <fullName evidence="1">Serine-threonine/tyrosine-protein kinase catalytic domain-containing protein</fullName>
    </recommendedName>
</protein>
<organism evidence="2 3">
    <name type="scientific">Dreissena polymorpha</name>
    <name type="common">Zebra mussel</name>
    <name type="synonym">Mytilus polymorpha</name>
    <dbReference type="NCBI Taxonomy" id="45954"/>
    <lineage>
        <taxon>Eukaryota</taxon>
        <taxon>Metazoa</taxon>
        <taxon>Spiralia</taxon>
        <taxon>Lophotrochozoa</taxon>
        <taxon>Mollusca</taxon>
        <taxon>Bivalvia</taxon>
        <taxon>Autobranchia</taxon>
        <taxon>Heteroconchia</taxon>
        <taxon>Euheterodonta</taxon>
        <taxon>Imparidentia</taxon>
        <taxon>Neoheterodontei</taxon>
        <taxon>Myida</taxon>
        <taxon>Dreissenoidea</taxon>
        <taxon>Dreissenidae</taxon>
        <taxon>Dreissena</taxon>
    </lineage>
</organism>
<dbReference type="AlphaFoldDB" id="A0A9D4JAK2"/>
<keyword evidence="3" id="KW-1185">Reference proteome</keyword>
<dbReference type="Pfam" id="PF07714">
    <property type="entry name" value="PK_Tyr_Ser-Thr"/>
    <property type="match status" value="1"/>
</dbReference>
<name>A0A9D4JAK2_DREPO</name>
<reference evidence="2" key="1">
    <citation type="journal article" date="2019" name="bioRxiv">
        <title>The Genome of the Zebra Mussel, Dreissena polymorpha: A Resource for Invasive Species Research.</title>
        <authorList>
            <person name="McCartney M.A."/>
            <person name="Auch B."/>
            <person name="Kono T."/>
            <person name="Mallez S."/>
            <person name="Zhang Y."/>
            <person name="Obille A."/>
            <person name="Becker A."/>
            <person name="Abrahante J.E."/>
            <person name="Garbe J."/>
            <person name="Badalamenti J.P."/>
            <person name="Herman A."/>
            <person name="Mangelson H."/>
            <person name="Liachko I."/>
            <person name="Sullivan S."/>
            <person name="Sone E.D."/>
            <person name="Koren S."/>
            <person name="Silverstein K.A.T."/>
            <person name="Beckman K.B."/>
            <person name="Gohl D.M."/>
        </authorList>
    </citation>
    <scope>NUCLEOTIDE SEQUENCE</scope>
    <source>
        <strain evidence="2">Duluth1</strain>
        <tissue evidence="2">Whole animal</tissue>
    </source>
</reference>
<dbReference type="EMBL" id="JAIWYP010000006">
    <property type="protein sequence ID" value="KAH3805971.1"/>
    <property type="molecule type" value="Genomic_DNA"/>
</dbReference>
<accession>A0A9D4JAK2</accession>
<sequence>MKGRDVIFRVDKGFRMPRPTGGPVACPEPYYEHMLKCWKQWPEARPTFAYLQDFFNNFMVSTEGKYKPID</sequence>
<dbReference type="GO" id="GO:0004672">
    <property type="term" value="F:protein kinase activity"/>
    <property type="evidence" value="ECO:0007669"/>
    <property type="project" value="InterPro"/>
</dbReference>
<feature type="domain" description="Serine-threonine/tyrosine-protein kinase catalytic" evidence="1">
    <location>
        <begin position="1"/>
        <end position="53"/>
    </location>
</feature>
<dbReference type="SUPFAM" id="SSF56112">
    <property type="entry name" value="Protein kinase-like (PK-like)"/>
    <property type="match status" value="1"/>
</dbReference>
<gene>
    <name evidence="2" type="ORF">DPMN_134281</name>
</gene>
<evidence type="ECO:0000259" key="1">
    <source>
        <dbReference type="Pfam" id="PF07714"/>
    </source>
</evidence>
<dbReference type="InterPro" id="IPR001245">
    <property type="entry name" value="Ser-Thr/Tyr_kinase_cat_dom"/>
</dbReference>
<reference evidence="2" key="2">
    <citation type="submission" date="2020-11" db="EMBL/GenBank/DDBJ databases">
        <authorList>
            <person name="McCartney M.A."/>
            <person name="Auch B."/>
            <person name="Kono T."/>
            <person name="Mallez S."/>
            <person name="Becker A."/>
            <person name="Gohl D.M."/>
            <person name="Silverstein K.A.T."/>
            <person name="Koren S."/>
            <person name="Bechman K.B."/>
            <person name="Herman A."/>
            <person name="Abrahante J.E."/>
            <person name="Garbe J."/>
        </authorList>
    </citation>
    <scope>NUCLEOTIDE SEQUENCE</scope>
    <source>
        <strain evidence="2">Duluth1</strain>
        <tissue evidence="2">Whole animal</tissue>
    </source>
</reference>
<proteinExistence type="predicted"/>
<evidence type="ECO:0000313" key="2">
    <source>
        <dbReference type="EMBL" id="KAH3805971.1"/>
    </source>
</evidence>